<evidence type="ECO:0000313" key="4">
    <source>
        <dbReference type="Proteomes" id="UP000530060"/>
    </source>
</evidence>
<dbReference type="SUPFAM" id="SSF103088">
    <property type="entry name" value="OmpA-like"/>
    <property type="match status" value="1"/>
</dbReference>
<gene>
    <name evidence="3" type="ORF">FLAT13_02055</name>
</gene>
<reference evidence="3 4" key="1">
    <citation type="submission" date="2020-06" db="EMBL/GenBank/DDBJ databases">
        <authorList>
            <person name="Criscuolo A."/>
        </authorList>
    </citation>
    <scope>NUCLEOTIDE SEQUENCE [LARGE SCALE GENOMIC DNA]</scope>
    <source>
        <strain evidence="4">CIP 111411</strain>
    </source>
</reference>
<keyword evidence="3" id="KW-0966">Cell projection</keyword>
<name>A0A6V6YXI5_9FLAO</name>
<dbReference type="GO" id="GO:0016020">
    <property type="term" value="C:membrane"/>
    <property type="evidence" value="ECO:0007669"/>
    <property type="project" value="UniProtKB-UniRule"/>
</dbReference>
<dbReference type="InterPro" id="IPR036737">
    <property type="entry name" value="OmpA-like_sf"/>
</dbReference>
<dbReference type="AlphaFoldDB" id="A0A6V6YXI5"/>
<keyword evidence="1" id="KW-0472">Membrane</keyword>
<evidence type="ECO:0000259" key="2">
    <source>
        <dbReference type="PROSITE" id="PS51123"/>
    </source>
</evidence>
<dbReference type="InterPro" id="IPR006665">
    <property type="entry name" value="OmpA-like"/>
</dbReference>
<evidence type="ECO:0000313" key="3">
    <source>
        <dbReference type="EMBL" id="CAD0004126.1"/>
    </source>
</evidence>
<dbReference type="EMBL" id="CAIJDP010000068">
    <property type="protein sequence ID" value="CAD0004126.1"/>
    <property type="molecule type" value="Genomic_DNA"/>
</dbReference>
<dbReference type="Gene3D" id="3.30.1330.60">
    <property type="entry name" value="OmpA-like domain"/>
    <property type="match status" value="1"/>
</dbReference>
<keyword evidence="3" id="KW-0282">Flagellum</keyword>
<keyword evidence="4" id="KW-1185">Reference proteome</keyword>
<feature type="domain" description="OmpA-like" evidence="2">
    <location>
        <begin position="1"/>
        <end position="34"/>
    </location>
</feature>
<comment type="caution">
    <text evidence="3">The sequence shown here is derived from an EMBL/GenBank/DDBJ whole genome shotgun (WGS) entry which is preliminary data.</text>
</comment>
<organism evidence="3 4">
    <name type="scientific">Flavobacterium salmonis</name>
    <dbReference type="NCBI Taxonomy" id="2654844"/>
    <lineage>
        <taxon>Bacteria</taxon>
        <taxon>Pseudomonadati</taxon>
        <taxon>Bacteroidota</taxon>
        <taxon>Flavobacteriia</taxon>
        <taxon>Flavobacteriales</taxon>
        <taxon>Flavobacteriaceae</taxon>
        <taxon>Flavobacterium</taxon>
    </lineage>
</organism>
<protein>
    <submittedName>
        <fullName evidence="3">Flagellar motor protein MotB</fullName>
    </submittedName>
</protein>
<keyword evidence="3" id="KW-0969">Cilium</keyword>
<dbReference type="Proteomes" id="UP000530060">
    <property type="component" value="Unassembled WGS sequence"/>
</dbReference>
<proteinExistence type="predicted"/>
<dbReference type="PROSITE" id="PS51123">
    <property type="entry name" value="OMPA_2"/>
    <property type="match status" value="1"/>
</dbReference>
<evidence type="ECO:0000256" key="1">
    <source>
        <dbReference type="PROSITE-ProRule" id="PRU00473"/>
    </source>
</evidence>
<sequence length="34" mass="3807">MLLSNRRAKATIEWFVKRGVAVNRLTGKGYGEAN</sequence>
<accession>A0A6V6YXI5</accession>